<dbReference type="EMBL" id="BAABXL010000001">
    <property type="protein sequence ID" value="GAA6268639.1"/>
    <property type="molecule type" value="Genomic_DNA"/>
</dbReference>
<evidence type="ECO:0000256" key="2">
    <source>
        <dbReference type="ARBA" id="ARBA00023002"/>
    </source>
</evidence>
<dbReference type="Pfam" id="PF00106">
    <property type="entry name" value="adh_short"/>
    <property type="match status" value="1"/>
</dbReference>
<dbReference type="PANTHER" id="PTHR43086">
    <property type="entry name" value="VERY-LONG-CHAIN 3-OXOOACYL-COA REDUCTASE"/>
    <property type="match status" value="1"/>
</dbReference>
<dbReference type="InterPro" id="IPR002347">
    <property type="entry name" value="SDR_fam"/>
</dbReference>
<evidence type="ECO:0000313" key="5">
    <source>
        <dbReference type="Proteomes" id="UP001600894"/>
    </source>
</evidence>
<comment type="caution">
    <text evidence="4">The sequence shown here is derived from an EMBL/GenBank/DDBJ whole genome shotgun (WGS) entry which is preliminary data.</text>
</comment>
<evidence type="ECO:0000256" key="1">
    <source>
        <dbReference type="ARBA" id="ARBA00006484"/>
    </source>
</evidence>
<evidence type="ECO:0000313" key="4">
    <source>
        <dbReference type="EMBL" id="GAA6268639.1"/>
    </source>
</evidence>
<organism evidence="4 5">
    <name type="scientific">Enterocloster alcoholdehydrogenati</name>
    <dbReference type="NCBI Taxonomy" id="2547410"/>
    <lineage>
        <taxon>Bacteria</taxon>
        <taxon>Bacillati</taxon>
        <taxon>Bacillota</taxon>
        <taxon>Clostridia</taxon>
        <taxon>Lachnospirales</taxon>
        <taxon>Lachnospiraceae</taxon>
        <taxon>Enterocloster</taxon>
    </lineage>
</organism>
<name>A0ABQ0AX84_9FIRM</name>
<protein>
    <submittedName>
        <fullName evidence="4">SDR family NAD(P)-dependent oxidoreductase</fullName>
    </submittedName>
</protein>
<accession>A0ABQ0AX84</accession>
<dbReference type="SUPFAM" id="SSF51735">
    <property type="entry name" value="NAD(P)-binding Rossmann-fold domains"/>
    <property type="match status" value="1"/>
</dbReference>
<dbReference type="Gene3D" id="3.40.50.720">
    <property type="entry name" value="NAD(P)-binding Rossmann-like Domain"/>
    <property type="match status" value="1"/>
</dbReference>
<dbReference type="SMART" id="SM00822">
    <property type="entry name" value="PKS_KR"/>
    <property type="match status" value="1"/>
</dbReference>
<keyword evidence="5" id="KW-1185">Reference proteome</keyword>
<dbReference type="PANTHER" id="PTHR43086:SF3">
    <property type="entry name" value="NADP-DEPENDENT 3-HYDROXY ACID DEHYDROGENASE YDFG"/>
    <property type="match status" value="1"/>
</dbReference>
<dbReference type="PRINTS" id="PR00081">
    <property type="entry name" value="GDHRDH"/>
</dbReference>
<evidence type="ECO:0000259" key="3">
    <source>
        <dbReference type="SMART" id="SM00822"/>
    </source>
</evidence>
<comment type="similarity">
    <text evidence="1">Belongs to the short-chain dehydrogenases/reductases (SDR) family.</text>
</comment>
<dbReference type="RefSeq" id="WP_390469657.1">
    <property type="nucleotide sequence ID" value="NZ_BAABXL010000001.1"/>
</dbReference>
<gene>
    <name evidence="4" type="ORF">F130042H8_16990</name>
</gene>
<dbReference type="InterPro" id="IPR057326">
    <property type="entry name" value="KR_dom"/>
</dbReference>
<dbReference type="InterPro" id="IPR036291">
    <property type="entry name" value="NAD(P)-bd_dom_sf"/>
</dbReference>
<feature type="domain" description="Ketoreductase" evidence="3">
    <location>
        <begin position="4"/>
        <end position="184"/>
    </location>
</feature>
<dbReference type="Proteomes" id="UP001600894">
    <property type="component" value="Unassembled WGS sequence"/>
</dbReference>
<dbReference type="CDD" id="cd05233">
    <property type="entry name" value="SDR_c"/>
    <property type="match status" value="1"/>
</dbReference>
<proteinExistence type="inferred from homology"/>
<sequence length="262" mass="28647">MMIAVVTGATSGMGRETAIQLCEQFKGIDAVWAIGRRADRLEELKRSIGVPVRAFALDLTGEEGRQVLKNALDAEKPKVKFLVNAAGFGKIGLAENLPVTQQAGMAELNCAALAAVTALVLPFMPDNSRIIQYASSAAFLPQPGFAVYAASKAFVLSYSRALNRELKGRRICVTAVCPGPVKTEFFDIAQTTGEIPLYKQLVMAKPDRVVKKALRDSVAGRELSIYGWTMKAFCLLTKLLPHRLILDLMERIEYAPKGSRWD</sequence>
<reference evidence="4 5" key="1">
    <citation type="submission" date="2024-04" db="EMBL/GenBank/DDBJ databases">
        <title>Defined microbial consortia suppress multidrug-resistant proinflammatory Enterobacteriaceae via ecological control.</title>
        <authorList>
            <person name="Furuichi M."/>
            <person name="Kawaguchi T."/>
            <person name="Pust M."/>
            <person name="Yasuma K."/>
            <person name="Plichta D."/>
            <person name="Hasegawa N."/>
            <person name="Ohya T."/>
            <person name="Bhattarai S."/>
            <person name="Sasajima S."/>
            <person name="Aoto Y."/>
            <person name="Tuganbaev T."/>
            <person name="Yaginuma M."/>
            <person name="Ueda M."/>
            <person name="Okahashi N."/>
            <person name="Amafuji K."/>
            <person name="Kiridooshi Y."/>
            <person name="Sugita K."/>
            <person name="Strazar M."/>
            <person name="Skelly A."/>
            <person name="Suda W."/>
            <person name="Hattori M."/>
            <person name="Nakamoto N."/>
            <person name="Caballero S."/>
            <person name="Norman J."/>
            <person name="Olle B."/>
            <person name="Tanoue T."/>
            <person name="Arita M."/>
            <person name="Bucci V."/>
            <person name="Atarashi K."/>
            <person name="Xavier R."/>
            <person name="Honda K."/>
        </authorList>
    </citation>
    <scope>NUCLEOTIDE SEQUENCE [LARGE SCALE GENOMIC DNA]</scope>
    <source>
        <strain evidence="5">f13</strain>
    </source>
</reference>
<keyword evidence="2" id="KW-0560">Oxidoreductase</keyword>